<name>A0AAD9P524_RIDPI</name>
<keyword evidence="1" id="KW-0175">Coiled coil</keyword>
<gene>
    <name evidence="3" type="ORF">NP493_137g02001</name>
</gene>
<feature type="region of interest" description="Disordered" evidence="2">
    <location>
        <begin position="32"/>
        <end position="52"/>
    </location>
</feature>
<dbReference type="Proteomes" id="UP001209878">
    <property type="component" value="Unassembled WGS sequence"/>
</dbReference>
<feature type="coiled-coil region" evidence="1">
    <location>
        <begin position="128"/>
        <end position="155"/>
    </location>
</feature>
<feature type="region of interest" description="Disordered" evidence="2">
    <location>
        <begin position="176"/>
        <end position="198"/>
    </location>
</feature>
<protein>
    <submittedName>
        <fullName evidence="3">Uncharacterized protein</fullName>
    </submittedName>
</protein>
<accession>A0AAD9P524</accession>
<evidence type="ECO:0000256" key="2">
    <source>
        <dbReference type="SAM" id="MobiDB-lite"/>
    </source>
</evidence>
<evidence type="ECO:0000313" key="4">
    <source>
        <dbReference type="Proteomes" id="UP001209878"/>
    </source>
</evidence>
<dbReference type="EMBL" id="JAODUO010000137">
    <property type="protein sequence ID" value="KAK2188277.1"/>
    <property type="molecule type" value="Genomic_DNA"/>
</dbReference>
<organism evidence="3 4">
    <name type="scientific">Ridgeia piscesae</name>
    <name type="common">Tubeworm</name>
    <dbReference type="NCBI Taxonomy" id="27915"/>
    <lineage>
        <taxon>Eukaryota</taxon>
        <taxon>Metazoa</taxon>
        <taxon>Spiralia</taxon>
        <taxon>Lophotrochozoa</taxon>
        <taxon>Annelida</taxon>
        <taxon>Polychaeta</taxon>
        <taxon>Sedentaria</taxon>
        <taxon>Canalipalpata</taxon>
        <taxon>Sabellida</taxon>
        <taxon>Siboglinidae</taxon>
        <taxon>Ridgeia</taxon>
    </lineage>
</organism>
<reference evidence="3" key="1">
    <citation type="journal article" date="2023" name="Mol. Biol. Evol.">
        <title>Third-Generation Sequencing Reveals the Adaptive Role of the Epigenome in Three Deep-Sea Polychaetes.</title>
        <authorList>
            <person name="Perez M."/>
            <person name="Aroh O."/>
            <person name="Sun Y."/>
            <person name="Lan Y."/>
            <person name="Juniper S.K."/>
            <person name="Young C.R."/>
            <person name="Angers B."/>
            <person name="Qian P.Y."/>
        </authorList>
    </citation>
    <scope>NUCLEOTIDE SEQUENCE</scope>
    <source>
        <strain evidence="3">R07B-5</strain>
    </source>
</reference>
<evidence type="ECO:0000313" key="3">
    <source>
        <dbReference type="EMBL" id="KAK2188277.1"/>
    </source>
</evidence>
<dbReference type="AlphaFoldDB" id="A0AAD9P524"/>
<comment type="caution">
    <text evidence="3">The sequence shown here is derived from an EMBL/GenBank/DDBJ whole genome shotgun (WGS) entry which is preliminary data.</text>
</comment>
<proteinExistence type="predicted"/>
<keyword evidence="4" id="KW-1185">Reference proteome</keyword>
<evidence type="ECO:0000256" key="1">
    <source>
        <dbReference type="SAM" id="Coils"/>
    </source>
</evidence>
<sequence>MATVPGGYSPSHSQYVTVNSLPATRGGATVHDDFRFGSRDVPGGNGGGWTSGERNATASAAAFPMSHYASVFAPTFLAAVPTPEQSPSSRSLPPVTFSLDPPSPIMPPSLGGATSGSFASSLSRDPTSDILLQEISRLRERLHSMETENAAMALKLNHQQWEVDHRLSEIEMQICGSDSAGSGSDDRSSIVPNKESVI</sequence>
<feature type="region of interest" description="Disordered" evidence="2">
    <location>
        <begin position="82"/>
        <end position="123"/>
    </location>
</feature>